<evidence type="ECO:0000313" key="4">
    <source>
        <dbReference type="Proteomes" id="UP000251942"/>
    </source>
</evidence>
<reference evidence="1 3" key="1">
    <citation type="submission" date="2015-11" db="EMBL/GenBank/DDBJ databases">
        <title>Genomic analysis of 38 Legionella species identifies large and diverse effector repertoires.</title>
        <authorList>
            <person name="Burstein D."/>
            <person name="Amaro F."/>
            <person name="Zusman T."/>
            <person name="Lifshitz Z."/>
            <person name="Cohen O."/>
            <person name="Gilbert J.A."/>
            <person name="Pupko T."/>
            <person name="Shuman H.A."/>
            <person name="Segal G."/>
        </authorList>
    </citation>
    <scope>NUCLEOTIDE SEQUENCE [LARGE SCALE GENOMIC DNA]</scope>
    <source>
        <strain evidence="1 3">WO-44C</strain>
    </source>
</reference>
<protein>
    <submittedName>
        <fullName evidence="2">Uncharacterized protein conserved in bacteria</fullName>
    </submittedName>
</protein>
<evidence type="ECO:0000313" key="3">
    <source>
        <dbReference type="Proteomes" id="UP000054698"/>
    </source>
</evidence>
<dbReference type="EMBL" id="UASS01000002">
    <property type="protein sequence ID" value="SPX59665.1"/>
    <property type="molecule type" value="Genomic_DNA"/>
</dbReference>
<name>A0A0W0TIA4_9GAMM</name>
<dbReference type="RefSeq" id="WP_058447756.1">
    <property type="nucleotide sequence ID" value="NZ_CAAAHT010000004.1"/>
</dbReference>
<evidence type="ECO:0000313" key="2">
    <source>
        <dbReference type="EMBL" id="SPX59665.1"/>
    </source>
</evidence>
<dbReference type="Proteomes" id="UP000054698">
    <property type="component" value="Unassembled WGS sequence"/>
</dbReference>
<reference evidence="2 4" key="2">
    <citation type="submission" date="2018-06" db="EMBL/GenBank/DDBJ databases">
        <authorList>
            <consortium name="Pathogen Informatics"/>
            <person name="Doyle S."/>
        </authorList>
    </citation>
    <scope>NUCLEOTIDE SEQUENCE [LARGE SCALE GENOMIC DNA]</scope>
    <source>
        <strain evidence="2 4">NCTC12022</strain>
    </source>
</reference>
<accession>A0A0W0TIA4</accession>
<gene>
    <name evidence="1" type="ORF">Lfee_2954</name>
    <name evidence="2" type="ORF">NCTC12022_00376</name>
</gene>
<dbReference type="STRING" id="453.Lfee_2954"/>
<dbReference type="Proteomes" id="UP000251942">
    <property type="component" value="Unassembled WGS sequence"/>
</dbReference>
<dbReference type="OrthoDB" id="5295974at2"/>
<organism evidence="1 3">
    <name type="scientific">Legionella feeleii</name>
    <dbReference type="NCBI Taxonomy" id="453"/>
    <lineage>
        <taxon>Bacteria</taxon>
        <taxon>Pseudomonadati</taxon>
        <taxon>Pseudomonadota</taxon>
        <taxon>Gammaproteobacteria</taxon>
        <taxon>Legionellales</taxon>
        <taxon>Legionellaceae</taxon>
        <taxon>Legionella</taxon>
    </lineage>
</organism>
<evidence type="ECO:0000313" key="1">
    <source>
        <dbReference type="EMBL" id="KTC95290.1"/>
    </source>
</evidence>
<proteinExistence type="predicted"/>
<dbReference type="EMBL" id="LNYB01000085">
    <property type="protein sequence ID" value="KTC95290.1"/>
    <property type="molecule type" value="Genomic_DNA"/>
</dbReference>
<dbReference type="AlphaFoldDB" id="A0A0W0TIA4"/>
<sequence length="271" mass="31577">MDVVVNSVKDDAPEGSKPLVSFGHYYLNFLSCLGYDPIYPPLADLLRLSHHLEGKWLIASPIHWQASHNDAMVVATGEELELTEEHSRLLFAELEQFLKGDDFSPVYHDAQTWLFNIDTKPVFSSKSVYAMQHQSMMPALEAMDSTLFWQRLITELQMYLSSHPLNQQRQNKLAINGLWFWGTGEFKLPKNKKIATDDKVLLVNPCNQLEQITLFTPDSVIQNNDLLLLKYPQHINLAMIEENTKNITTHWFWNNLAYTKQKSRWWSRLWR</sequence>
<dbReference type="PATRIC" id="fig|453.4.peg.3226"/>
<keyword evidence="3" id="KW-1185">Reference proteome</keyword>